<gene>
    <name evidence="1" type="ORF">S06H3_25930</name>
</gene>
<evidence type="ECO:0000313" key="1">
    <source>
        <dbReference type="EMBL" id="GAI25155.1"/>
    </source>
</evidence>
<accession>X1NEC1</accession>
<name>X1NEC1_9ZZZZ</name>
<comment type="caution">
    <text evidence="1">The sequence shown here is derived from an EMBL/GenBank/DDBJ whole genome shotgun (WGS) entry which is preliminary data.</text>
</comment>
<organism evidence="1">
    <name type="scientific">marine sediment metagenome</name>
    <dbReference type="NCBI Taxonomy" id="412755"/>
    <lineage>
        <taxon>unclassified sequences</taxon>
        <taxon>metagenomes</taxon>
        <taxon>ecological metagenomes</taxon>
    </lineage>
</organism>
<feature type="non-terminal residue" evidence="1">
    <location>
        <position position="90"/>
    </location>
</feature>
<proteinExistence type="predicted"/>
<sequence length="90" mass="10192">MSSGGEPDQLMFKEALDVANEQPALQDNHIVVEWQPYPGGGWEKIMSMFAADQAYDVQRCDDDTVADLALNNKVFQVDCWMDEYGMKVED</sequence>
<dbReference type="EMBL" id="BARV01014955">
    <property type="protein sequence ID" value="GAI25155.1"/>
    <property type="molecule type" value="Genomic_DNA"/>
</dbReference>
<dbReference type="AlphaFoldDB" id="X1NEC1"/>
<protein>
    <submittedName>
        <fullName evidence="1">Uncharacterized protein</fullName>
    </submittedName>
</protein>
<reference evidence="1" key="1">
    <citation type="journal article" date="2014" name="Front. Microbiol.">
        <title>High frequency of phylogenetically diverse reductive dehalogenase-homologous genes in deep subseafloor sedimentary metagenomes.</title>
        <authorList>
            <person name="Kawai M."/>
            <person name="Futagami T."/>
            <person name="Toyoda A."/>
            <person name="Takaki Y."/>
            <person name="Nishi S."/>
            <person name="Hori S."/>
            <person name="Arai W."/>
            <person name="Tsubouchi T."/>
            <person name="Morono Y."/>
            <person name="Uchiyama I."/>
            <person name="Ito T."/>
            <person name="Fujiyama A."/>
            <person name="Inagaki F."/>
            <person name="Takami H."/>
        </authorList>
    </citation>
    <scope>NUCLEOTIDE SEQUENCE</scope>
    <source>
        <strain evidence="1">Expedition CK06-06</strain>
    </source>
</reference>
<dbReference type="Gene3D" id="3.40.190.10">
    <property type="entry name" value="Periplasmic binding protein-like II"/>
    <property type="match status" value="1"/>
</dbReference>